<keyword evidence="2" id="KW-0449">Lipoprotein</keyword>
<reference evidence="3 4" key="1">
    <citation type="submission" date="2012-12" db="EMBL/GenBank/DDBJ databases">
        <title>Genome Assembly of Photobacterium sp. AK15.</title>
        <authorList>
            <person name="Khatri I."/>
            <person name="Vaidya B."/>
            <person name="Srinivas T.N.R."/>
            <person name="Subramanian S."/>
            <person name="Pinnaka A."/>
        </authorList>
    </citation>
    <scope>NUCLEOTIDE SEQUENCE [LARGE SCALE GENOMIC DNA]</scope>
    <source>
        <strain evidence="3 4">AK15</strain>
    </source>
</reference>
<sequence>MNMLKLTPLVITMVLSGCAVGPDYQTAEQTLTTKQKLVLETEYLNSGVAGVNNTSAFSTSSAWWYQFNDEVLNRLVADAQQQNIPLKIAAERIKAAKAYQNVVESFKVPTVSLGIGFSSLGLSENDPLLGPVVSSDNPLGMALVDSNQQAFHAGATIAWELDLFGRIDQQAKAASIRKEQADIFRQGLTTMITSEVIHNYLQFRGAQERKAIALAMVKDQEATLKLVNKVVASGYGSDLDLARAKAMLAATKSVVPQLETAENAHQQRLAILLGDSPAQMQQRLNRAKPLPELSGIIPTGLPSNLLQRRPDIRIAEREMAAVNAELGATIANQYPKFYLTGSPGLVAENFDDLFSSDSAAWIASVGVSWNLYDGGRGDALIELQEARFKSSVLSYQYAVNSAIGEVETMLAGYGNSHQYQTLVSDSKSETDKAVKKAKSLYAAGLADYLTVLDAQRQQHIMQDRVIAARLQTANFAVRLNKALGGNWEVL</sequence>
<dbReference type="Gene3D" id="1.20.1600.10">
    <property type="entry name" value="Outer membrane efflux proteins (OEP)"/>
    <property type="match status" value="1"/>
</dbReference>
<comment type="subcellular location">
    <subcellularLocation>
        <location evidence="2">Cell outer membrane</location>
        <topology evidence="2">Lipid-anchor</topology>
    </subcellularLocation>
</comment>
<comment type="caution">
    <text evidence="3">The sequence shown here is derived from an EMBL/GenBank/DDBJ whole genome shotgun (WGS) entry which is preliminary data.</text>
</comment>
<keyword evidence="2" id="KW-0472">Membrane</keyword>
<dbReference type="GO" id="GO:0015562">
    <property type="term" value="F:efflux transmembrane transporter activity"/>
    <property type="evidence" value="ECO:0007669"/>
    <property type="project" value="InterPro"/>
</dbReference>
<dbReference type="AlphaFoldDB" id="L8JFM7"/>
<comment type="similarity">
    <text evidence="1 2">Belongs to the outer membrane factor (OMF) (TC 1.B.17) family.</text>
</comment>
<dbReference type="SUPFAM" id="SSF56954">
    <property type="entry name" value="Outer membrane efflux proteins (OEP)"/>
    <property type="match status" value="1"/>
</dbReference>
<dbReference type="PANTHER" id="PTHR30203">
    <property type="entry name" value="OUTER MEMBRANE CATION EFFLUX PROTEIN"/>
    <property type="match status" value="1"/>
</dbReference>
<feature type="signal peptide" evidence="2">
    <location>
        <begin position="1"/>
        <end position="21"/>
    </location>
</feature>
<feature type="chain" id="PRO_5001441010" evidence="2">
    <location>
        <begin position="22"/>
        <end position="490"/>
    </location>
</feature>
<evidence type="ECO:0000313" key="3">
    <source>
        <dbReference type="EMBL" id="ELR66294.1"/>
    </source>
</evidence>
<dbReference type="PROSITE" id="PS51257">
    <property type="entry name" value="PROKAR_LIPOPROTEIN"/>
    <property type="match status" value="1"/>
</dbReference>
<keyword evidence="2" id="KW-0812">Transmembrane</keyword>
<dbReference type="RefSeq" id="WP_007464530.1">
    <property type="nucleotide sequence ID" value="NZ_AMZO01000008.1"/>
</dbReference>
<dbReference type="Gene3D" id="2.20.200.10">
    <property type="entry name" value="Outer membrane efflux proteins (OEP)"/>
    <property type="match status" value="1"/>
</dbReference>
<evidence type="ECO:0000256" key="2">
    <source>
        <dbReference type="RuleBase" id="RU362097"/>
    </source>
</evidence>
<keyword evidence="4" id="KW-1185">Reference proteome</keyword>
<evidence type="ECO:0000256" key="1">
    <source>
        <dbReference type="ARBA" id="ARBA00007613"/>
    </source>
</evidence>
<dbReference type="EMBL" id="AMZO01000008">
    <property type="protein sequence ID" value="ELR66294.1"/>
    <property type="molecule type" value="Genomic_DNA"/>
</dbReference>
<dbReference type="PATRIC" id="fig|1056511.3.peg.1698"/>
<keyword evidence="2" id="KW-0564">Palmitate</keyword>
<dbReference type="InterPro" id="IPR003423">
    <property type="entry name" value="OMP_efflux"/>
</dbReference>
<dbReference type="Proteomes" id="UP000011134">
    <property type="component" value="Unassembled WGS sequence"/>
</dbReference>
<protein>
    <submittedName>
        <fullName evidence="3">Outer membrane protein OprN</fullName>
    </submittedName>
</protein>
<dbReference type="GO" id="GO:0009279">
    <property type="term" value="C:cell outer membrane"/>
    <property type="evidence" value="ECO:0007669"/>
    <property type="project" value="UniProtKB-SubCell"/>
</dbReference>
<proteinExistence type="inferred from homology"/>
<accession>L8JFM7</accession>
<organism evidence="3 4">
    <name type="scientific">Photobacterium marinum</name>
    <dbReference type="NCBI Taxonomy" id="1056511"/>
    <lineage>
        <taxon>Bacteria</taxon>
        <taxon>Pseudomonadati</taxon>
        <taxon>Pseudomonadota</taxon>
        <taxon>Gammaproteobacteria</taxon>
        <taxon>Vibrionales</taxon>
        <taxon>Vibrionaceae</taxon>
        <taxon>Photobacterium</taxon>
    </lineage>
</organism>
<keyword evidence="2" id="KW-1134">Transmembrane beta strand</keyword>
<evidence type="ECO:0000313" key="4">
    <source>
        <dbReference type="Proteomes" id="UP000011134"/>
    </source>
</evidence>
<keyword evidence="2" id="KW-0732">Signal</keyword>
<dbReference type="InterPro" id="IPR010131">
    <property type="entry name" value="MdtP/NodT-like"/>
</dbReference>
<dbReference type="NCBIfam" id="TIGR01845">
    <property type="entry name" value="outer_NodT"/>
    <property type="match status" value="1"/>
</dbReference>
<dbReference type="Pfam" id="PF02321">
    <property type="entry name" value="OEP"/>
    <property type="match status" value="2"/>
</dbReference>
<dbReference type="OrthoDB" id="9770517at2"/>
<name>L8JFM7_9GAMM</name>
<dbReference type="PANTHER" id="PTHR30203:SF25">
    <property type="entry name" value="OUTER MEMBRANE PROTEIN-RELATED"/>
    <property type="match status" value="1"/>
</dbReference>
<gene>
    <name evidence="3" type="ORF">C942_04882</name>
</gene>